<evidence type="ECO:0000259" key="7">
    <source>
        <dbReference type="Pfam" id="PF06271"/>
    </source>
</evidence>
<dbReference type="InterPro" id="IPR051791">
    <property type="entry name" value="Pra-immunoreactive"/>
</dbReference>
<evidence type="ECO:0000256" key="2">
    <source>
        <dbReference type="ARBA" id="ARBA00022475"/>
    </source>
</evidence>
<keyword evidence="2" id="KW-1003">Cell membrane</keyword>
<protein>
    <submittedName>
        <fullName evidence="8">RDD family protein</fullName>
    </submittedName>
</protein>
<feature type="domain" description="RDD" evidence="7">
    <location>
        <begin position="40"/>
        <end position="158"/>
    </location>
</feature>
<evidence type="ECO:0000256" key="3">
    <source>
        <dbReference type="ARBA" id="ARBA00022692"/>
    </source>
</evidence>
<organism evidence="8 9">
    <name type="scientific">Candidatus Nitrosomarinus catalinensis</name>
    <dbReference type="NCBI Taxonomy" id="1898749"/>
    <lineage>
        <taxon>Archaea</taxon>
        <taxon>Nitrososphaerota</taxon>
        <taxon>Nitrososphaeria</taxon>
        <taxon>Nitrosopumilales</taxon>
        <taxon>Nitrosopumilaceae</taxon>
        <taxon>Candidatus Nitrosomarinus</taxon>
    </lineage>
</organism>
<dbReference type="InterPro" id="IPR010432">
    <property type="entry name" value="RDD"/>
</dbReference>
<gene>
    <name evidence="8" type="ORF">NMSP_0616</name>
</gene>
<comment type="subcellular location">
    <subcellularLocation>
        <location evidence="1">Cell membrane</location>
        <topology evidence="1">Multi-pass membrane protein</topology>
    </subcellularLocation>
</comment>
<dbReference type="PANTHER" id="PTHR36115">
    <property type="entry name" value="PROLINE-RICH ANTIGEN HOMOLOG-RELATED"/>
    <property type="match status" value="1"/>
</dbReference>
<dbReference type="EMBL" id="CP021324">
    <property type="protein sequence ID" value="ARS64237.1"/>
    <property type="molecule type" value="Genomic_DNA"/>
</dbReference>
<sequence>MPNRIKKNKTIRGSTYFTRQLKEKIVNNSDNHHTSKIILAKWKDRFFAWLIDFVIISLISTAMVFVSFLSLSYNFENFITDNGMYVPTSAIFFLYWIILEYKTGQTIGKKMFNLKITNSQGEKPSLAGVILSSFGKSFILPLDMILGLIITNEKRQRIFNRLGDTLIIKIKESENDSKIKFVKD</sequence>
<evidence type="ECO:0000256" key="6">
    <source>
        <dbReference type="SAM" id="Phobius"/>
    </source>
</evidence>
<keyword evidence="4 6" id="KW-1133">Transmembrane helix</keyword>
<evidence type="ECO:0000313" key="8">
    <source>
        <dbReference type="EMBL" id="ARS64237.1"/>
    </source>
</evidence>
<proteinExistence type="predicted"/>
<dbReference type="KEGG" id="nct:NMSP_0616"/>
<reference evidence="8 9" key="1">
    <citation type="journal article" date="2017" name="Environ. Microbiol.">
        <title>Genome and epigenome of a novel marine Thaumarchaeota strain suggest viral infection, phosphorothioation DNA modification and multiple restriction systems.</title>
        <authorList>
            <person name="Ahlgren N.A."/>
            <person name="Chen Y."/>
            <person name="Needham D.M."/>
            <person name="Parada A.E."/>
            <person name="Sachdeva R."/>
            <person name="Trinh V."/>
            <person name="Chen T."/>
            <person name="Fuhrman J.A."/>
        </authorList>
    </citation>
    <scope>NUCLEOTIDE SEQUENCE [LARGE SCALE GENOMIC DNA]</scope>
    <source>
        <strain evidence="8 9">SPOT01</strain>
    </source>
</reference>
<dbReference type="PANTHER" id="PTHR36115:SF4">
    <property type="entry name" value="MEMBRANE PROTEIN"/>
    <property type="match status" value="1"/>
</dbReference>
<evidence type="ECO:0000313" key="9">
    <source>
        <dbReference type="Proteomes" id="UP000249949"/>
    </source>
</evidence>
<keyword evidence="9" id="KW-1185">Reference proteome</keyword>
<dbReference type="AlphaFoldDB" id="A0A2Z2HJI1"/>
<dbReference type="Proteomes" id="UP000249949">
    <property type="component" value="Chromosome"/>
</dbReference>
<feature type="transmembrane region" description="Helical" evidence="6">
    <location>
        <begin position="83"/>
        <end position="101"/>
    </location>
</feature>
<name>A0A2Z2HJI1_9ARCH</name>
<evidence type="ECO:0000256" key="5">
    <source>
        <dbReference type="ARBA" id="ARBA00023136"/>
    </source>
</evidence>
<accession>A0A2Z2HJI1</accession>
<evidence type="ECO:0000256" key="1">
    <source>
        <dbReference type="ARBA" id="ARBA00004651"/>
    </source>
</evidence>
<dbReference type="GO" id="GO:0005886">
    <property type="term" value="C:plasma membrane"/>
    <property type="evidence" value="ECO:0007669"/>
    <property type="project" value="UniProtKB-SubCell"/>
</dbReference>
<feature type="transmembrane region" description="Helical" evidence="6">
    <location>
        <begin position="46"/>
        <end position="71"/>
    </location>
</feature>
<keyword evidence="3 6" id="KW-0812">Transmembrane</keyword>
<evidence type="ECO:0000256" key="4">
    <source>
        <dbReference type="ARBA" id="ARBA00022989"/>
    </source>
</evidence>
<dbReference type="Pfam" id="PF06271">
    <property type="entry name" value="RDD"/>
    <property type="match status" value="1"/>
</dbReference>
<keyword evidence="5 6" id="KW-0472">Membrane</keyword>
<dbReference type="OrthoDB" id="288430at2157"/>